<gene>
    <name evidence="2" type="ORF">Voc01_055210</name>
</gene>
<proteinExistence type="predicted"/>
<dbReference type="Proteomes" id="UP000635606">
    <property type="component" value="Unassembled WGS sequence"/>
</dbReference>
<comment type="caution">
    <text evidence="2">The sequence shown here is derived from an EMBL/GenBank/DDBJ whole genome shotgun (WGS) entry which is preliminary data.</text>
</comment>
<feature type="transmembrane region" description="Helical" evidence="1">
    <location>
        <begin position="84"/>
        <end position="102"/>
    </location>
</feature>
<keyword evidence="1" id="KW-0812">Transmembrane</keyword>
<evidence type="ECO:0000256" key="1">
    <source>
        <dbReference type="SAM" id="Phobius"/>
    </source>
</evidence>
<dbReference type="AlphaFoldDB" id="A0A8J3ZVA6"/>
<reference evidence="2" key="1">
    <citation type="submission" date="2021-01" db="EMBL/GenBank/DDBJ databases">
        <title>Whole genome shotgun sequence of Virgisporangium ochraceum NBRC 16418.</title>
        <authorList>
            <person name="Komaki H."/>
            <person name="Tamura T."/>
        </authorList>
    </citation>
    <scope>NUCLEOTIDE SEQUENCE</scope>
    <source>
        <strain evidence="2">NBRC 16418</strain>
    </source>
</reference>
<evidence type="ECO:0000313" key="2">
    <source>
        <dbReference type="EMBL" id="GIJ70604.1"/>
    </source>
</evidence>
<evidence type="ECO:0000313" key="3">
    <source>
        <dbReference type="Proteomes" id="UP000635606"/>
    </source>
</evidence>
<keyword evidence="3" id="KW-1185">Reference proteome</keyword>
<protein>
    <submittedName>
        <fullName evidence="2">Uncharacterized protein</fullName>
    </submittedName>
</protein>
<keyword evidence="1" id="KW-0472">Membrane</keyword>
<feature type="transmembrane region" description="Helical" evidence="1">
    <location>
        <begin position="46"/>
        <end position="72"/>
    </location>
</feature>
<organism evidence="2 3">
    <name type="scientific">Virgisporangium ochraceum</name>
    <dbReference type="NCBI Taxonomy" id="65505"/>
    <lineage>
        <taxon>Bacteria</taxon>
        <taxon>Bacillati</taxon>
        <taxon>Actinomycetota</taxon>
        <taxon>Actinomycetes</taxon>
        <taxon>Micromonosporales</taxon>
        <taxon>Micromonosporaceae</taxon>
        <taxon>Virgisporangium</taxon>
    </lineage>
</organism>
<name>A0A8J3ZVA6_9ACTN</name>
<sequence length="111" mass="11669">MVLHHIVSELFPWTSTVVAGLTMDGLDPTPSAPPGMDRVAGTVISWVKWIAITCVFALGFTGILAMAAGRVTGNVDWSKYGQRGLLLGGFLAALFGVIYQVYGSLSTTPGP</sequence>
<accession>A0A8J3ZVA6</accession>
<keyword evidence="1" id="KW-1133">Transmembrane helix</keyword>
<dbReference type="EMBL" id="BOPH01000082">
    <property type="protein sequence ID" value="GIJ70604.1"/>
    <property type="molecule type" value="Genomic_DNA"/>
</dbReference>
<dbReference type="RefSeq" id="WP_203930504.1">
    <property type="nucleotide sequence ID" value="NZ_BOPH01000082.1"/>
</dbReference>